<dbReference type="InterPro" id="IPR015854">
    <property type="entry name" value="ABC_transpr_LolD-like"/>
</dbReference>
<evidence type="ECO:0000313" key="6">
    <source>
        <dbReference type="EMBL" id="VDG76420.1"/>
    </source>
</evidence>
<dbReference type="Proteomes" id="UP000269974">
    <property type="component" value="Unassembled WGS sequence"/>
</dbReference>
<evidence type="ECO:0000256" key="2">
    <source>
        <dbReference type="ARBA" id="ARBA00022741"/>
    </source>
</evidence>
<evidence type="ECO:0000256" key="1">
    <source>
        <dbReference type="ARBA" id="ARBA00022448"/>
    </source>
</evidence>
<dbReference type="CDD" id="cd03255">
    <property type="entry name" value="ABC_MJ0796_LolCDE_FtsE"/>
    <property type="match status" value="1"/>
</dbReference>
<feature type="region of interest" description="Disordered" evidence="4">
    <location>
        <begin position="213"/>
        <end position="248"/>
    </location>
</feature>
<dbReference type="SMART" id="SM00382">
    <property type="entry name" value="AAA"/>
    <property type="match status" value="1"/>
</dbReference>
<reference evidence="6 7" key="1">
    <citation type="submission" date="2018-11" db="EMBL/GenBank/DDBJ databases">
        <authorList>
            <consortium name="Pathogen Informatics"/>
        </authorList>
    </citation>
    <scope>NUCLEOTIDE SEQUENCE [LARGE SCALE GENOMIC DNA]</scope>
    <source>
        <strain evidence="6 7">NCTC10327</strain>
    </source>
</reference>
<dbReference type="EMBL" id="UYIO01000001">
    <property type="protein sequence ID" value="VDG76420.1"/>
    <property type="molecule type" value="Genomic_DNA"/>
</dbReference>
<dbReference type="Pfam" id="PF00005">
    <property type="entry name" value="ABC_tran"/>
    <property type="match status" value="1"/>
</dbReference>
<dbReference type="SUPFAM" id="SSF52540">
    <property type="entry name" value="P-loop containing nucleoside triphosphate hydrolases"/>
    <property type="match status" value="1"/>
</dbReference>
<feature type="domain" description="ABC transporter" evidence="5">
    <location>
        <begin position="3"/>
        <end position="235"/>
    </location>
</feature>
<dbReference type="RefSeq" id="WP_185934011.1">
    <property type="nucleotide sequence ID" value="NZ_UYIO01000001.1"/>
</dbReference>
<accession>A0A7Z8Y9B5</accession>
<evidence type="ECO:0000256" key="3">
    <source>
        <dbReference type="ARBA" id="ARBA00022840"/>
    </source>
</evidence>
<dbReference type="GO" id="GO:0005886">
    <property type="term" value="C:plasma membrane"/>
    <property type="evidence" value="ECO:0007669"/>
    <property type="project" value="TreeGrafter"/>
</dbReference>
<gene>
    <name evidence="6" type="primary">lolD_3</name>
    <name evidence="6" type="ORF">NCTC10327_01061</name>
</gene>
<dbReference type="InterPro" id="IPR017911">
    <property type="entry name" value="MacB-like_ATP-bd"/>
</dbReference>
<dbReference type="InterPro" id="IPR017871">
    <property type="entry name" value="ABC_transporter-like_CS"/>
</dbReference>
<dbReference type="InterPro" id="IPR003593">
    <property type="entry name" value="AAA+_ATPase"/>
</dbReference>
<name>A0A7Z8Y9B5_9ACTO</name>
<dbReference type="AlphaFoldDB" id="A0A7Z8Y9B5"/>
<dbReference type="GO" id="GO:0022857">
    <property type="term" value="F:transmembrane transporter activity"/>
    <property type="evidence" value="ECO:0007669"/>
    <property type="project" value="TreeGrafter"/>
</dbReference>
<dbReference type="PROSITE" id="PS50893">
    <property type="entry name" value="ABC_TRANSPORTER_2"/>
    <property type="match status" value="1"/>
</dbReference>
<dbReference type="Gene3D" id="3.40.50.300">
    <property type="entry name" value="P-loop containing nucleotide triphosphate hydrolases"/>
    <property type="match status" value="1"/>
</dbReference>
<keyword evidence="1" id="KW-0813">Transport</keyword>
<dbReference type="PANTHER" id="PTHR24220">
    <property type="entry name" value="IMPORT ATP-BINDING PROTEIN"/>
    <property type="match status" value="1"/>
</dbReference>
<dbReference type="GO" id="GO:0016887">
    <property type="term" value="F:ATP hydrolysis activity"/>
    <property type="evidence" value="ECO:0007669"/>
    <property type="project" value="InterPro"/>
</dbReference>
<dbReference type="InterPro" id="IPR027417">
    <property type="entry name" value="P-loop_NTPase"/>
</dbReference>
<comment type="caution">
    <text evidence="6">The sequence shown here is derived from an EMBL/GenBank/DDBJ whole genome shotgun (WGS) entry which is preliminary data.</text>
</comment>
<evidence type="ECO:0000259" key="5">
    <source>
        <dbReference type="PROSITE" id="PS50893"/>
    </source>
</evidence>
<evidence type="ECO:0000256" key="4">
    <source>
        <dbReference type="SAM" id="MobiDB-lite"/>
    </source>
</evidence>
<keyword evidence="6" id="KW-0378">Hydrolase</keyword>
<dbReference type="PANTHER" id="PTHR24220:SF659">
    <property type="entry name" value="TRANSPORTER, PUTATIVE-RELATED"/>
    <property type="match status" value="1"/>
</dbReference>
<organism evidence="6 7">
    <name type="scientific">Actinobaculum suis</name>
    <dbReference type="NCBI Taxonomy" id="1657"/>
    <lineage>
        <taxon>Bacteria</taxon>
        <taxon>Bacillati</taxon>
        <taxon>Actinomycetota</taxon>
        <taxon>Actinomycetes</taxon>
        <taxon>Actinomycetales</taxon>
        <taxon>Actinomycetaceae</taxon>
        <taxon>Actinobaculum</taxon>
    </lineage>
</organism>
<keyword evidence="2" id="KW-0547">Nucleotide-binding</keyword>
<sequence length="248" mass="26601">MSLELGQIAFTYPNTSKPVLCNISLRVATGESVAIMGPSGRGKTTLLAVAGLLLSPDEGTVKLDGTEVTTREASQLLGGQITWVLQSVNLLPHRTVIDNIVLPLLSRGWRRKAAEARGTAVLQRVGLPGYENKRASELSGGEAQRVGVARALTTGPWLLLADEPTANLDRETAQVVAHALFSATRDTTLLVTTHDPEVARYADWVFWLGEQNQPGQKASPREKNHPVRGKLLGGEAQLGAQTRCGEDP</sequence>
<dbReference type="EC" id="3.6.3.-" evidence="6"/>
<dbReference type="GO" id="GO:0005524">
    <property type="term" value="F:ATP binding"/>
    <property type="evidence" value="ECO:0007669"/>
    <property type="project" value="UniProtKB-KW"/>
</dbReference>
<evidence type="ECO:0000313" key="7">
    <source>
        <dbReference type="Proteomes" id="UP000269974"/>
    </source>
</evidence>
<dbReference type="InterPro" id="IPR003439">
    <property type="entry name" value="ABC_transporter-like_ATP-bd"/>
</dbReference>
<dbReference type="PROSITE" id="PS00211">
    <property type="entry name" value="ABC_TRANSPORTER_1"/>
    <property type="match status" value="1"/>
</dbReference>
<proteinExistence type="predicted"/>
<keyword evidence="3 6" id="KW-0067">ATP-binding</keyword>
<protein>
    <submittedName>
        <fullName evidence="6">Peptide ABC transporter ATP-binding protein</fullName>
        <ecNumber evidence="6">3.6.3.-</ecNumber>
    </submittedName>
</protein>